<dbReference type="HAMAP" id="MF_00900">
    <property type="entry name" value="GTPase_HflX"/>
    <property type="match status" value="1"/>
</dbReference>
<dbReference type="Pfam" id="PF01926">
    <property type="entry name" value="MMR_HSR1"/>
    <property type="match status" value="1"/>
</dbReference>
<evidence type="ECO:0000256" key="1">
    <source>
        <dbReference type="ARBA" id="ARBA00022723"/>
    </source>
</evidence>
<dbReference type="Proteomes" id="UP001597244">
    <property type="component" value="Unassembled WGS sequence"/>
</dbReference>
<feature type="domain" description="Hflx-type G" evidence="8">
    <location>
        <begin position="203"/>
        <end position="374"/>
    </location>
</feature>
<dbReference type="InterPro" id="IPR027417">
    <property type="entry name" value="P-loop_NTPase"/>
</dbReference>
<feature type="coiled-coil region" evidence="6">
    <location>
        <begin position="169"/>
        <end position="196"/>
    </location>
</feature>
<dbReference type="PIRSF" id="PIRSF006809">
    <property type="entry name" value="GTP-binding_hflX_prd"/>
    <property type="match status" value="1"/>
</dbReference>
<comment type="function">
    <text evidence="5">GTPase that associates with the 50S ribosomal subunit and may have a role during protein synthesis or ribosome biogenesis.</text>
</comment>
<dbReference type="InterPro" id="IPR030394">
    <property type="entry name" value="G_HFLX_dom"/>
</dbReference>
<comment type="subcellular location">
    <subcellularLocation>
        <location evidence="5">Cytoplasm</location>
    </subcellularLocation>
    <text evidence="5">May associate with membranes.</text>
</comment>
<dbReference type="SUPFAM" id="SSF52540">
    <property type="entry name" value="P-loop containing nucleoside triphosphate hydrolases"/>
    <property type="match status" value="1"/>
</dbReference>
<evidence type="ECO:0000256" key="4">
    <source>
        <dbReference type="ARBA" id="ARBA00023134"/>
    </source>
</evidence>
<dbReference type="InterPro" id="IPR025121">
    <property type="entry name" value="GTPase_HflX_N"/>
</dbReference>
<dbReference type="PANTHER" id="PTHR10229">
    <property type="entry name" value="GTP-BINDING PROTEIN HFLX"/>
    <property type="match status" value="1"/>
</dbReference>
<keyword evidence="3" id="KW-0460">Magnesium</keyword>
<evidence type="ECO:0000256" key="5">
    <source>
        <dbReference type="HAMAP-Rule" id="MF_00900"/>
    </source>
</evidence>
<dbReference type="EMBL" id="JBHTOF010000092">
    <property type="protein sequence ID" value="MFD1466004.1"/>
    <property type="molecule type" value="Genomic_DNA"/>
</dbReference>
<comment type="similarity">
    <text evidence="5">Belongs to the TRAFAC class OBG-HflX-like GTPase superfamily. HflX GTPase family.</text>
</comment>
<dbReference type="InterPro" id="IPR042108">
    <property type="entry name" value="GTPase_HflX_N_sf"/>
</dbReference>
<keyword evidence="4 5" id="KW-0342">GTP-binding</keyword>
<evidence type="ECO:0000256" key="2">
    <source>
        <dbReference type="ARBA" id="ARBA00022741"/>
    </source>
</evidence>
<dbReference type="PANTHER" id="PTHR10229:SF4">
    <property type="entry name" value="GTPASE HFLX"/>
    <property type="match status" value="1"/>
</dbReference>
<evidence type="ECO:0000259" key="8">
    <source>
        <dbReference type="PROSITE" id="PS51705"/>
    </source>
</evidence>
<evidence type="ECO:0000256" key="7">
    <source>
        <dbReference type="SAM" id="MobiDB-lite"/>
    </source>
</evidence>
<dbReference type="Gene3D" id="6.10.250.2860">
    <property type="match status" value="1"/>
</dbReference>
<dbReference type="InterPro" id="IPR032305">
    <property type="entry name" value="GTP-bd_M"/>
</dbReference>
<keyword evidence="5" id="KW-0963">Cytoplasm</keyword>
<dbReference type="InterPro" id="IPR016496">
    <property type="entry name" value="GTPase_HflX"/>
</dbReference>
<evidence type="ECO:0000256" key="6">
    <source>
        <dbReference type="SAM" id="Coils"/>
    </source>
</evidence>
<dbReference type="RefSeq" id="WP_125578336.1">
    <property type="nucleotide sequence ID" value="NZ_JBHTOF010000092.1"/>
</dbReference>
<dbReference type="InterPro" id="IPR006073">
    <property type="entry name" value="GTP-bd"/>
</dbReference>
<reference evidence="10" key="1">
    <citation type="journal article" date="2019" name="Int. J. Syst. Evol. Microbiol.">
        <title>The Global Catalogue of Microorganisms (GCM) 10K type strain sequencing project: providing services to taxonomists for standard genome sequencing and annotation.</title>
        <authorList>
            <consortium name="The Broad Institute Genomics Platform"/>
            <consortium name="The Broad Institute Genome Sequencing Center for Infectious Disease"/>
            <person name="Wu L."/>
            <person name="Ma J."/>
        </authorList>
    </citation>
    <scope>NUCLEOTIDE SEQUENCE [LARGE SCALE GENOMIC DNA]</scope>
    <source>
        <strain evidence="10">CCM 8951</strain>
    </source>
</reference>
<dbReference type="Gene3D" id="3.40.50.300">
    <property type="entry name" value="P-loop containing nucleotide triphosphate hydrolases"/>
    <property type="match status" value="1"/>
</dbReference>
<dbReference type="NCBIfam" id="TIGR03156">
    <property type="entry name" value="GTP_HflX"/>
    <property type="match status" value="1"/>
</dbReference>
<comment type="caution">
    <text evidence="9">The sequence shown here is derived from an EMBL/GenBank/DDBJ whole genome shotgun (WGS) entry which is preliminary data.</text>
</comment>
<accession>A0ABW4DPL4</accession>
<evidence type="ECO:0000256" key="3">
    <source>
        <dbReference type="ARBA" id="ARBA00022842"/>
    </source>
</evidence>
<protein>
    <recommendedName>
        <fullName evidence="5">GTPase HflX</fullName>
    </recommendedName>
    <alternativeName>
        <fullName evidence="5">GTP-binding protein HflX</fullName>
    </alternativeName>
</protein>
<evidence type="ECO:0000313" key="9">
    <source>
        <dbReference type="EMBL" id="MFD1466004.1"/>
    </source>
</evidence>
<dbReference type="Gene3D" id="3.40.50.11060">
    <property type="entry name" value="GTPase HflX, N-terminal domain"/>
    <property type="match status" value="1"/>
</dbReference>
<organism evidence="9 10">
    <name type="scientific">Lapidilactobacillus mulanensis</name>
    <dbReference type="NCBI Taxonomy" id="2485999"/>
    <lineage>
        <taxon>Bacteria</taxon>
        <taxon>Bacillati</taxon>
        <taxon>Bacillota</taxon>
        <taxon>Bacilli</taxon>
        <taxon>Lactobacillales</taxon>
        <taxon>Lactobacillaceae</taxon>
        <taxon>Lapidilactobacillus</taxon>
    </lineage>
</organism>
<keyword evidence="2 5" id="KW-0547">Nucleotide-binding</keyword>
<comment type="subunit">
    <text evidence="5">Monomer. Associates with the 50S ribosomal subunit.</text>
</comment>
<gene>
    <name evidence="5 9" type="primary">hflX</name>
    <name evidence="9" type="ORF">ACFQ4L_08005</name>
</gene>
<dbReference type="Pfam" id="PF16360">
    <property type="entry name" value="GTP-bdg_M"/>
    <property type="match status" value="1"/>
</dbReference>
<keyword evidence="10" id="KW-1185">Reference proteome</keyword>
<proteinExistence type="inferred from homology"/>
<sequence>MSEIIDLQPEKTKVIISGVSHKTADFEYTMNELAELARADNMEVVDQVVQNMDKPEGATYFGKGKVTEIAELANGLDVKFLVINDELSPSQISNLEKQTGLRIIDRTELILEIFADRAQTREAKSQVEIAKLQYSLPRVHPSANSLDQQRGGGGLNNRGSGETQMELDKRVIRKRIAELKQNLLALEKSAATQRERREQSGLPKVALVGYTNAGKSTTMNQLLATFDQLDAEKKQVFEKNMLFATLDTSVRTIQLPNKQKFLLSDTVGFVSHLPHNLVASFKSTLAEAADADLLIQVVDYADPHYHEMMATTNQTVQDIGVTNIPMIVAFNKADLRENTNYPEIQGNDLIYSAKDPASIQKLAEMITKHIFADYHTVELLIPFSEARVLAELEAHTSILEKDYTEVGTRVKVVLDPVRYNKYQGFLLKDNV</sequence>
<feature type="region of interest" description="Disordered" evidence="7">
    <location>
        <begin position="140"/>
        <end position="164"/>
    </location>
</feature>
<dbReference type="CDD" id="cd01878">
    <property type="entry name" value="HflX"/>
    <property type="match status" value="1"/>
</dbReference>
<dbReference type="PROSITE" id="PS51705">
    <property type="entry name" value="G_HFLX"/>
    <property type="match status" value="1"/>
</dbReference>
<dbReference type="PRINTS" id="PR00326">
    <property type="entry name" value="GTP1OBG"/>
</dbReference>
<keyword evidence="1" id="KW-0479">Metal-binding</keyword>
<dbReference type="Pfam" id="PF13167">
    <property type="entry name" value="GTP-bdg_N"/>
    <property type="match status" value="1"/>
</dbReference>
<name>A0ABW4DPL4_9LACO</name>
<keyword evidence="6" id="KW-0175">Coiled coil</keyword>
<evidence type="ECO:0000313" key="10">
    <source>
        <dbReference type="Proteomes" id="UP001597244"/>
    </source>
</evidence>